<dbReference type="PROSITE" id="PS51387">
    <property type="entry name" value="FAD_PCMH"/>
    <property type="match status" value="1"/>
</dbReference>
<evidence type="ECO:0000259" key="4">
    <source>
        <dbReference type="PROSITE" id="PS51387"/>
    </source>
</evidence>
<feature type="chain" id="PRO_5017559430" description="FAD-binding PCMH-type domain-containing protein" evidence="3">
    <location>
        <begin position="20"/>
        <end position="584"/>
    </location>
</feature>
<name>A0A3D8RZS1_9HELO</name>
<evidence type="ECO:0000313" key="6">
    <source>
        <dbReference type="Proteomes" id="UP000256645"/>
    </source>
</evidence>
<dbReference type="STRING" id="1849047.A0A3D8RZS1"/>
<reference evidence="5 6" key="1">
    <citation type="journal article" date="2018" name="IMA Fungus">
        <title>IMA Genome-F 9: Draft genome sequence of Annulohypoxylon stygium, Aspergillus mulundensis, Berkeleyomyces basicola (syn. Thielaviopsis basicola), Ceratocystis smalleyi, two Cercospora beticola strains, Coleophoma cylindrospora, Fusarium fracticaudum, Phialophora cf. hyalina, and Morchella septimelata.</title>
        <authorList>
            <person name="Wingfield B.D."/>
            <person name="Bills G.F."/>
            <person name="Dong Y."/>
            <person name="Huang W."/>
            <person name="Nel W.J."/>
            <person name="Swalarsk-Parry B.S."/>
            <person name="Vaghefi N."/>
            <person name="Wilken P.M."/>
            <person name="An Z."/>
            <person name="de Beer Z.W."/>
            <person name="De Vos L."/>
            <person name="Chen L."/>
            <person name="Duong T.A."/>
            <person name="Gao Y."/>
            <person name="Hammerbacher A."/>
            <person name="Kikkert J.R."/>
            <person name="Li Y."/>
            <person name="Li H."/>
            <person name="Li K."/>
            <person name="Li Q."/>
            <person name="Liu X."/>
            <person name="Ma X."/>
            <person name="Naidoo K."/>
            <person name="Pethybridge S.J."/>
            <person name="Sun J."/>
            <person name="Steenkamp E.T."/>
            <person name="van der Nest M.A."/>
            <person name="van Wyk S."/>
            <person name="Wingfield M.J."/>
            <person name="Xiong C."/>
            <person name="Yue Q."/>
            <person name="Zhang X."/>
        </authorList>
    </citation>
    <scope>NUCLEOTIDE SEQUENCE [LARGE SCALE GENOMIC DNA]</scope>
    <source>
        <strain evidence="5 6">BP6252</strain>
    </source>
</reference>
<keyword evidence="6" id="KW-1185">Reference proteome</keyword>
<feature type="domain" description="FAD-binding PCMH-type" evidence="4">
    <location>
        <begin position="115"/>
        <end position="301"/>
    </location>
</feature>
<protein>
    <recommendedName>
        <fullName evidence="4">FAD-binding PCMH-type domain-containing protein</fullName>
    </recommendedName>
</protein>
<dbReference type="InterPro" id="IPR050432">
    <property type="entry name" value="FAD-linked_Oxidoreductases_BP"/>
</dbReference>
<dbReference type="GO" id="GO:0071949">
    <property type="term" value="F:FAD binding"/>
    <property type="evidence" value="ECO:0007669"/>
    <property type="project" value="InterPro"/>
</dbReference>
<evidence type="ECO:0000256" key="2">
    <source>
        <dbReference type="ARBA" id="ARBA00023002"/>
    </source>
</evidence>
<dbReference type="Pfam" id="PF01565">
    <property type="entry name" value="FAD_binding_4"/>
    <property type="match status" value="1"/>
</dbReference>
<comment type="caution">
    <text evidence="5">The sequence shown here is derived from an EMBL/GenBank/DDBJ whole genome shotgun (WGS) entry which is preliminary data.</text>
</comment>
<dbReference type="PANTHER" id="PTHR13878:SF91">
    <property type="entry name" value="FAD BINDING DOMAIN PROTEIN (AFU_ORTHOLOGUE AFUA_6G12070)-RELATED"/>
    <property type="match status" value="1"/>
</dbReference>
<dbReference type="PANTHER" id="PTHR13878">
    <property type="entry name" value="GULONOLACTONE OXIDASE"/>
    <property type="match status" value="1"/>
</dbReference>
<gene>
    <name evidence="5" type="ORF">BP6252_03998</name>
</gene>
<dbReference type="OrthoDB" id="9983560at2759"/>
<dbReference type="EMBL" id="PDLM01000004">
    <property type="protein sequence ID" value="RDW79360.1"/>
    <property type="molecule type" value="Genomic_DNA"/>
</dbReference>
<sequence>MLKVLTLITLASTSVVVTGLVPAATSACKCIPSDTCWPTATKWDILNKTVSGRLLQTTPVAAPCYAGPNYDAAECAAVVANWTESPFQADYPIGYIYPQTQSCDIPGGNTTTCSLGTSPVYAINATTTSDIIAGIEFARLNNIRLVVKTTGHDILARSTGFGSLEIWLRYFRHGVTFQQAYQPTDGSCECIWDGPVISVQGGYSWQDVYPIAIDNNVIVVGGGCPDVSVLGGYTQGGGHSLANHEFGLAADQLLEAQVILASGEIVTASGCENTDLFTAIRGGGGGTYGIVISGIIKAHPESTITAQVFAMAPLSSDDAGLSGYGSWMAYAPYQIVEPYHSGLNWAFAAFGQTPAQVEASFAPTLKRLSTYNGTSLYISTSYLTFGSYYAYYYALNGVNSAAQSKAALVSRLMGRDDLSSVANVSQMLNITAGTPDQFTLTEICLIGGGAVLEDSRFSGVNPAWRKAYIINLVALGWQDTADYTTIEAAQYDITYVKGAAMTALSPDMGAYMNEGNYKDPDYLFNFYGAAHPKHEAAKAKYDPKSLFYCPTCVGSDKPVSVVAVPSAPEQYNTSGLELPLSKAE</sequence>
<organism evidence="5 6">
    <name type="scientific">Coleophoma cylindrospora</name>
    <dbReference type="NCBI Taxonomy" id="1849047"/>
    <lineage>
        <taxon>Eukaryota</taxon>
        <taxon>Fungi</taxon>
        <taxon>Dikarya</taxon>
        <taxon>Ascomycota</taxon>
        <taxon>Pezizomycotina</taxon>
        <taxon>Leotiomycetes</taxon>
        <taxon>Helotiales</taxon>
        <taxon>Dermateaceae</taxon>
        <taxon>Coleophoma</taxon>
    </lineage>
</organism>
<comment type="similarity">
    <text evidence="1">Belongs to the oxygen-dependent FAD-linked oxidoreductase family.</text>
</comment>
<keyword evidence="2" id="KW-0560">Oxidoreductase</keyword>
<feature type="signal peptide" evidence="3">
    <location>
        <begin position="1"/>
        <end position="19"/>
    </location>
</feature>
<accession>A0A3D8RZS1</accession>
<dbReference type="InterPro" id="IPR006094">
    <property type="entry name" value="Oxid_FAD_bind_N"/>
</dbReference>
<evidence type="ECO:0000256" key="1">
    <source>
        <dbReference type="ARBA" id="ARBA00005466"/>
    </source>
</evidence>
<dbReference type="GO" id="GO:0016491">
    <property type="term" value="F:oxidoreductase activity"/>
    <property type="evidence" value="ECO:0007669"/>
    <property type="project" value="UniProtKB-KW"/>
</dbReference>
<keyword evidence="3" id="KW-0732">Signal</keyword>
<dbReference type="Proteomes" id="UP000256645">
    <property type="component" value="Unassembled WGS sequence"/>
</dbReference>
<dbReference type="AlphaFoldDB" id="A0A3D8RZS1"/>
<dbReference type="InterPro" id="IPR016169">
    <property type="entry name" value="FAD-bd_PCMH_sub2"/>
</dbReference>
<dbReference type="PROSITE" id="PS51257">
    <property type="entry name" value="PROKAR_LIPOPROTEIN"/>
    <property type="match status" value="1"/>
</dbReference>
<proteinExistence type="inferred from homology"/>
<evidence type="ECO:0000313" key="5">
    <source>
        <dbReference type="EMBL" id="RDW79360.1"/>
    </source>
</evidence>
<dbReference type="InterPro" id="IPR016166">
    <property type="entry name" value="FAD-bd_PCMH"/>
</dbReference>
<dbReference type="SUPFAM" id="SSF56176">
    <property type="entry name" value="FAD-binding/transporter-associated domain-like"/>
    <property type="match status" value="1"/>
</dbReference>
<evidence type="ECO:0000256" key="3">
    <source>
        <dbReference type="SAM" id="SignalP"/>
    </source>
</evidence>
<dbReference type="InterPro" id="IPR036318">
    <property type="entry name" value="FAD-bd_PCMH-like_sf"/>
</dbReference>
<dbReference type="Gene3D" id="3.30.465.10">
    <property type="match status" value="1"/>
</dbReference>